<keyword evidence="3" id="KW-1185">Reference proteome</keyword>
<gene>
    <name evidence="2" type="ORF">C446_03027</name>
</gene>
<reference evidence="2 3" key="1">
    <citation type="journal article" date="2014" name="PLoS Genet.">
        <title>Phylogenetically driven sequencing of extremely halophilic archaea reveals strategies for static and dynamic osmo-response.</title>
        <authorList>
            <person name="Becker E.A."/>
            <person name="Seitzer P.M."/>
            <person name="Tritt A."/>
            <person name="Larsen D."/>
            <person name="Krusor M."/>
            <person name="Yao A.I."/>
            <person name="Wu D."/>
            <person name="Madern D."/>
            <person name="Eisen J.A."/>
            <person name="Darling A.E."/>
            <person name="Facciotti M.T."/>
        </authorList>
    </citation>
    <scope>NUCLEOTIDE SEQUENCE [LARGE SCALE GENOMIC DNA]</scope>
    <source>
        <strain evidence="2 3">JCM 10879</strain>
    </source>
</reference>
<dbReference type="AlphaFoldDB" id="M0MI81"/>
<accession>M0MI81</accession>
<keyword evidence="1" id="KW-0812">Transmembrane</keyword>
<proteinExistence type="predicted"/>
<dbReference type="eggNOG" id="arCOG11493">
    <property type="taxonomic scope" value="Archaea"/>
</dbReference>
<dbReference type="Proteomes" id="UP000011607">
    <property type="component" value="Unassembled WGS sequence"/>
</dbReference>
<dbReference type="RefSeq" id="WP_006671572.1">
    <property type="nucleotide sequence ID" value="NZ_AOMA01000031.1"/>
</dbReference>
<keyword evidence="1" id="KW-0472">Membrane</keyword>
<protein>
    <submittedName>
        <fullName evidence="2">Uncharacterized protein</fullName>
    </submittedName>
</protein>
<dbReference type="EMBL" id="AOMA01000031">
    <property type="protein sequence ID" value="EMA44429.1"/>
    <property type="molecule type" value="Genomic_DNA"/>
</dbReference>
<keyword evidence="1" id="KW-1133">Transmembrane helix</keyword>
<dbReference type="OrthoDB" id="177994at2157"/>
<feature type="transmembrane region" description="Helical" evidence="1">
    <location>
        <begin position="12"/>
        <end position="34"/>
    </location>
</feature>
<evidence type="ECO:0000256" key="1">
    <source>
        <dbReference type="SAM" id="Phobius"/>
    </source>
</evidence>
<name>M0MI81_9EURY</name>
<evidence type="ECO:0000313" key="3">
    <source>
        <dbReference type="Proteomes" id="UP000011607"/>
    </source>
</evidence>
<comment type="caution">
    <text evidence="2">The sequence shown here is derived from an EMBL/GenBank/DDBJ whole genome shotgun (WGS) entry which is preliminary data.</text>
</comment>
<organism evidence="2 3">
    <name type="scientific">Halobiforma nitratireducens JCM 10879</name>
    <dbReference type="NCBI Taxonomy" id="1227454"/>
    <lineage>
        <taxon>Archaea</taxon>
        <taxon>Methanobacteriati</taxon>
        <taxon>Methanobacteriota</taxon>
        <taxon>Stenosarchaea group</taxon>
        <taxon>Halobacteria</taxon>
        <taxon>Halobacteriales</taxon>
        <taxon>Natrialbaceae</taxon>
        <taxon>Halobiforma</taxon>
    </lineage>
</organism>
<feature type="transmembrane region" description="Helical" evidence="1">
    <location>
        <begin position="40"/>
        <end position="61"/>
    </location>
</feature>
<sequence length="74" mass="7563">MNDRTLSVTGLLGTIVIVALAALGVYGFVTGYALESAGELLAPSLGVLAVALVVVAVLAGLGARSKQWVQSTYW</sequence>
<evidence type="ECO:0000313" key="2">
    <source>
        <dbReference type="EMBL" id="EMA44429.1"/>
    </source>
</evidence>